<comment type="caution">
    <text evidence="1">The sequence shown here is derived from an EMBL/GenBank/DDBJ whole genome shotgun (WGS) entry which is preliminary data.</text>
</comment>
<dbReference type="Pfam" id="PF21790">
    <property type="entry name" value="OGG"/>
    <property type="match status" value="1"/>
</dbReference>
<gene>
    <name evidence="1" type="ORF">DKT69_18975</name>
</gene>
<protein>
    <submittedName>
        <fullName evidence="1">Uncharacterized protein</fullName>
    </submittedName>
</protein>
<organism evidence="1 2">
    <name type="scientific">Micromonospora sicca</name>
    <dbReference type="NCBI Taxonomy" id="2202420"/>
    <lineage>
        <taxon>Bacteria</taxon>
        <taxon>Bacillati</taxon>
        <taxon>Actinomycetota</taxon>
        <taxon>Actinomycetes</taxon>
        <taxon>Micromonosporales</taxon>
        <taxon>Micromonosporaceae</taxon>
        <taxon>Micromonospora</taxon>
    </lineage>
</organism>
<evidence type="ECO:0000313" key="2">
    <source>
        <dbReference type="Proteomes" id="UP000246050"/>
    </source>
</evidence>
<name>A0A317DMC5_9ACTN</name>
<reference evidence="1 2" key="1">
    <citation type="submission" date="2018-05" db="EMBL/GenBank/DDBJ databases">
        <title>Micromonosporas from Atacama Desert.</title>
        <authorList>
            <person name="Carro L."/>
            <person name="Golinska P."/>
            <person name="Klenk H.-P."/>
            <person name="Goodfellow M."/>
        </authorList>
    </citation>
    <scope>NUCLEOTIDE SEQUENCE [LARGE SCALE GENOMIC DNA]</scope>
    <source>
        <strain evidence="1 2">4G51</strain>
    </source>
</reference>
<dbReference type="InterPro" id="IPR048868">
    <property type="entry name" value="OGG-like_put"/>
</dbReference>
<dbReference type="Proteomes" id="UP000246050">
    <property type="component" value="Unassembled WGS sequence"/>
</dbReference>
<dbReference type="EMBL" id="QGKS01000253">
    <property type="protein sequence ID" value="PWR13923.1"/>
    <property type="molecule type" value="Genomic_DNA"/>
</dbReference>
<dbReference type="AlphaFoldDB" id="A0A317DMC5"/>
<accession>A0A317DMC5</accession>
<proteinExistence type="predicted"/>
<sequence length="107" mass="12185">MEDSRAAFRSFRDAKVSRLPWLGPAFFTKVVYFAGYRRDGHEIQPLILDRVVAGRLPVEAGVRRRWGGWRSDEWIAYLQWAAERAAAAKVEPDAVEMALFRGDSLSS</sequence>
<evidence type="ECO:0000313" key="1">
    <source>
        <dbReference type="EMBL" id="PWR13923.1"/>
    </source>
</evidence>